<proteinExistence type="predicted"/>
<evidence type="ECO:0000313" key="3">
    <source>
        <dbReference type="Proteomes" id="UP000499080"/>
    </source>
</evidence>
<dbReference type="Proteomes" id="UP000499080">
    <property type="component" value="Unassembled WGS sequence"/>
</dbReference>
<sequence>MIISAEVKCYGLGFEPEGSNFETRFQWRPRWCSVKASTPGAKGRRSENRFHRRSAVYGARCTLNHTYWPNDLPLVWRSSLEGGARSGVVLII</sequence>
<organism evidence="2 3">
    <name type="scientific">Araneus ventricosus</name>
    <name type="common">Orbweaver spider</name>
    <name type="synonym">Epeira ventricosa</name>
    <dbReference type="NCBI Taxonomy" id="182803"/>
    <lineage>
        <taxon>Eukaryota</taxon>
        <taxon>Metazoa</taxon>
        <taxon>Ecdysozoa</taxon>
        <taxon>Arthropoda</taxon>
        <taxon>Chelicerata</taxon>
        <taxon>Arachnida</taxon>
        <taxon>Araneae</taxon>
        <taxon>Araneomorphae</taxon>
        <taxon>Entelegynae</taxon>
        <taxon>Araneoidea</taxon>
        <taxon>Araneidae</taxon>
        <taxon>Araneus</taxon>
    </lineage>
</organism>
<comment type="caution">
    <text evidence="2">The sequence shown here is derived from an EMBL/GenBank/DDBJ whole genome shotgun (WGS) entry which is preliminary data.</text>
</comment>
<evidence type="ECO:0000313" key="1">
    <source>
        <dbReference type="EMBL" id="GBN96056.1"/>
    </source>
</evidence>
<keyword evidence="3" id="KW-1185">Reference proteome</keyword>
<protein>
    <submittedName>
        <fullName evidence="2">Uncharacterized protein</fullName>
    </submittedName>
</protein>
<name>A0A4Y2T610_ARAVE</name>
<accession>A0A4Y2T610</accession>
<reference evidence="2 3" key="1">
    <citation type="journal article" date="2019" name="Sci. Rep.">
        <title>Orb-weaving spider Araneus ventricosus genome elucidates the spidroin gene catalogue.</title>
        <authorList>
            <person name="Kono N."/>
            <person name="Nakamura H."/>
            <person name="Ohtoshi R."/>
            <person name="Moran D.A.P."/>
            <person name="Shinohara A."/>
            <person name="Yoshida Y."/>
            <person name="Fujiwara M."/>
            <person name="Mori M."/>
            <person name="Tomita M."/>
            <person name="Arakawa K."/>
        </authorList>
    </citation>
    <scope>NUCLEOTIDE SEQUENCE [LARGE SCALE GENOMIC DNA]</scope>
</reference>
<dbReference type="EMBL" id="BGPR01026383">
    <property type="protein sequence ID" value="GBN96058.1"/>
    <property type="molecule type" value="Genomic_DNA"/>
</dbReference>
<gene>
    <name evidence="1" type="ORF">AVEN_241424_1</name>
    <name evidence="2" type="ORF">AVEN_71670_1</name>
</gene>
<dbReference type="EMBL" id="BGPR01026382">
    <property type="protein sequence ID" value="GBN96056.1"/>
    <property type="molecule type" value="Genomic_DNA"/>
</dbReference>
<dbReference type="AlphaFoldDB" id="A0A4Y2T610"/>
<evidence type="ECO:0000313" key="2">
    <source>
        <dbReference type="EMBL" id="GBN96058.1"/>
    </source>
</evidence>